<reference evidence="4" key="2">
    <citation type="submission" date="2022-11" db="EMBL/GenBank/DDBJ databases">
        <authorList>
            <person name="Wang Z."/>
        </authorList>
    </citation>
    <scope>NUCLEOTIDE SEQUENCE</scope>
    <source>
        <strain evidence="4">P2000</strain>
    </source>
</reference>
<comment type="subcellular location">
    <subcellularLocation>
        <location evidence="1">Cell surface</location>
    </subcellularLocation>
</comment>
<dbReference type="InterPro" id="IPR012902">
    <property type="entry name" value="N_methyl_site"/>
</dbReference>
<dbReference type="AlphaFoldDB" id="A0A241RTD6"/>
<proteinExistence type="predicted"/>
<evidence type="ECO:0000313" key="9">
    <source>
        <dbReference type="Proteomes" id="UP000281061"/>
    </source>
</evidence>
<reference evidence="5" key="4">
    <citation type="submission" date="2023-08" db="EMBL/GenBank/DDBJ databases">
        <authorList>
            <person name="Page C.A."/>
            <person name="Perez-Diaz I.M."/>
        </authorList>
    </citation>
    <scope>NUCLEOTIDE SEQUENCE</scope>
    <source>
        <strain evidence="5">7.8.46</strain>
    </source>
</reference>
<dbReference type="GO" id="GO:0009986">
    <property type="term" value="C:cell surface"/>
    <property type="evidence" value="ECO:0007669"/>
    <property type="project" value="UniProtKB-SubCell"/>
</dbReference>
<protein>
    <submittedName>
        <fullName evidence="5">Prepilin-type N-terminal cleavage/methylation domain-containing protein</fullName>
    </submittedName>
    <submittedName>
        <fullName evidence="6">Prepilin-type cleavage/methylation domain-containing protein</fullName>
    </submittedName>
</protein>
<dbReference type="PROSITE" id="PS00409">
    <property type="entry name" value="PROKAR_NTER_METHYL"/>
    <property type="match status" value="1"/>
</dbReference>
<dbReference type="OrthoDB" id="2291026at2"/>
<feature type="transmembrane region" description="Helical" evidence="3">
    <location>
        <begin position="6"/>
        <end position="27"/>
    </location>
</feature>
<dbReference type="Proteomes" id="UP000276249">
    <property type="component" value="Unassembled WGS sequence"/>
</dbReference>
<keyword evidence="3" id="KW-0472">Membrane</keyword>
<evidence type="ECO:0000313" key="6">
    <source>
        <dbReference type="EMBL" id="RMW42122.1"/>
    </source>
</evidence>
<dbReference type="GeneID" id="49394425"/>
<dbReference type="GO" id="GO:0030420">
    <property type="term" value="P:establishment of competence for transformation"/>
    <property type="evidence" value="ECO:0007669"/>
    <property type="project" value="UniProtKB-KW"/>
</dbReference>
<accession>A0A241RTD6</accession>
<dbReference type="Proteomes" id="UP001151834">
    <property type="component" value="Unassembled WGS sequence"/>
</dbReference>
<dbReference type="EMBL" id="JAPEQV010000010">
    <property type="protein sequence ID" value="MDF2313137.1"/>
    <property type="molecule type" value="Genomic_DNA"/>
</dbReference>
<organism evidence="5 10">
    <name type="scientific">Lactiplantibacillus pentosus</name>
    <name type="common">Lactobacillus pentosus</name>
    <dbReference type="NCBI Taxonomy" id="1589"/>
    <lineage>
        <taxon>Bacteria</taxon>
        <taxon>Bacillati</taxon>
        <taxon>Bacillota</taxon>
        <taxon>Bacilli</taxon>
        <taxon>Lactobacillales</taxon>
        <taxon>Lactobacillaceae</taxon>
        <taxon>Lactiplantibacillus</taxon>
    </lineage>
</organism>
<dbReference type="EMBL" id="RDCJ01000120">
    <property type="protein sequence ID" value="RMW42122.1"/>
    <property type="molecule type" value="Genomic_DNA"/>
</dbReference>
<reference evidence="4" key="3">
    <citation type="journal article" date="2023" name="Front Nutr">
        <title>Lactiplantibacillus pentosus P2020 protects the hyperuricemia and renal inflammation in mice.</title>
        <authorList>
            <person name="Wang Z."/>
            <person name="Song L."/>
            <person name="Li X."/>
            <person name="Xiao Y."/>
            <person name="Huang Y."/>
            <person name="Zhang Y."/>
            <person name="Li J."/>
            <person name="Li M."/>
            <person name="Ren Z."/>
        </authorList>
    </citation>
    <scope>NUCLEOTIDE SEQUENCE</scope>
    <source>
        <strain evidence="4">P2000</strain>
    </source>
</reference>
<sequence>MIKRAGFTLIEVVFSLGIVAVVMATLFQGQRNLARRTQVDLPTVDWYLMLHELENPDHHFVFTAISNAAGFDEGHSAVIVNEAKDKEYRLTYFHVLHQIVLMHKGGGRIIMMRGVSQFHIEPDMTLTMTTDHGIHFKARLLLPDRRHAPDEETPRDDSAVSD</sequence>
<keyword evidence="3" id="KW-0812">Transmembrane</keyword>
<dbReference type="EMBL" id="JAVLAQ010000001">
    <property type="protein sequence ID" value="MDT6988693.1"/>
    <property type="molecule type" value="Genomic_DNA"/>
</dbReference>
<name>A0A241RTD6_LACPE</name>
<evidence type="ECO:0000313" key="8">
    <source>
        <dbReference type="Proteomes" id="UP000276249"/>
    </source>
</evidence>
<dbReference type="Pfam" id="PF07963">
    <property type="entry name" value="N_methyl"/>
    <property type="match status" value="1"/>
</dbReference>
<evidence type="ECO:0000256" key="2">
    <source>
        <dbReference type="ARBA" id="ARBA00023287"/>
    </source>
</evidence>
<keyword evidence="2" id="KW-0178">Competence</keyword>
<dbReference type="EMBL" id="RDCL01000052">
    <property type="protein sequence ID" value="RMW54584.1"/>
    <property type="molecule type" value="Genomic_DNA"/>
</dbReference>
<evidence type="ECO:0000313" key="7">
    <source>
        <dbReference type="EMBL" id="RMW54584.1"/>
    </source>
</evidence>
<reference evidence="8 9" key="1">
    <citation type="submission" date="2018-10" db="EMBL/GenBank/DDBJ databases">
        <title>Genome sequences of five Lactobacillus pentosus strains isolated from brines of traditionally fermented spanish-style green table olives and differences between them.</title>
        <authorList>
            <person name="Jimenez Diaz R."/>
        </authorList>
    </citation>
    <scope>NUCLEOTIDE SEQUENCE [LARGE SCALE GENOMIC DNA]</scope>
    <source>
        <strain evidence="6 8">IG10</strain>
        <strain evidence="7 9">IG8</strain>
    </source>
</reference>
<dbReference type="NCBIfam" id="TIGR02532">
    <property type="entry name" value="IV_pilin_GFxxxE"/>
    <property type="match status" value="1"/>
</dbReference>
<dbReference type="Proteomes" id="UP000281061">
    <property type="component" value="Unassembled WGS sequence"/>
</dbReference>
<evidence type="ECO:0000256" key="1">
    <source>
        <dbReference type="ARBA" id="ARBA00004241"/>
    </source>
</evidence>
<evidence type="ECO:0000313" key="5">
    <source>
        <dbReference type="EMBL" id="MDT6988693.1"/>
    </source>
</evidence>
<evidence type="ECO:0000313" key="4">
    <source>
        <dbReference type="EMBL" id="MDF2313137.1"/>
    </source>
</evidence>
<comment type="caution">
    <text evidence="5">The sequence shown here is derived from an EMBL/GenBank/DDBJ whole genome shotgun (WGS) entry which is preliminary data.</text>
</comment>
<gene>
    <name evidence="7" type="ORF">D6U17_06605</name>
    <name evidence="6" type="ORF">D6U18_17095</name>
    <name evidence="4" type="ORF">OOJ94_09920</name>
    <name evidence="5" type="ORF">RI536_01040</name>
</gene>
<keyword evidence="3" id="KW-1133">Transmembrane helix</keyword>
<evidence type="ECO:0000256" key="3">
    <source>
        <dbReference type="SAM" id="Phobius"/>
    </source>
</evidence>
<evidence type="ECO:0000313" key="10">
    <source>
        <dbReference type="Proteomes" id="UP001267003"/>
    </source>
</evidence>
<dbReference type="Proteomes" id="UP001267003">
    <property type="component" value="Unassembled WGS sequence"/>
</dbReference>
<dbReference type="RefSeq" id="WP_050339312.1">
    <property type="nucleotide sequence ID" value="NZ_BJZC01000035.1"/>
</dbReference>